<dbReference type="GO" id="GO:0016705">
    <property type="term" value="F:oxidoreductase activity, acting on paired donors, with incorporation or reduction of molecular oxygen"/>
    <property type="evidence" value="ECO:0007669"/>
    <property type="project" value="InterPro"/>
</dbReference>
<dbReference type="Proteomes" id="UP000681425">
    <property type="component" value="Chromosome"/>
</dbReference>
<evidence type="ECO:0000313" key="4">
    <source>
        <dbReference type="Proteomes" id="UP000681425"/>
    </source>
</evidence>
<dbReference type="Gene3D" id="1.10.630.10">
    <property type="entry name" value="Cytochrome P450"/>
    <property type="match status" value="1"/>
</dbReference>
<dbReference type="EMBL" id="CP073910">
    <property type="protein sequence ID" value="QUT07503.1"/>
    <property type="molecule type" value="Genomic_DNA"/>
</dbReference>
<dbReference type="InterPro" id="IPR017972">
    <property type="entry name" value="Cyt_P450_CS"/>
</dbReference>
<accession>A0A975KBE3</accession>
<dbReference type="RefSeq" id="WP_212610637.1">
    <property type="nucleotide sequence ID" value="NZ_CP073910.1"/>
</dbReference>
<evidence type="ECO:0000256" key="2">
    <source>
        <dbReference type="RuleBase" id="RU000461"/>
    </source>
</evidence>
<protein>
    <submittedName>
        <fullName evidence="3">Cytochrome P450</fullName>
    </submittedName>
</protein>
<keyword evidence="2" id="KW-0503">Monooxygenase</keyword>
<sequence length="402" mass="45045">MLNQVAVSAAIPDHVPDRLVIDFDMARCDRPDGDIHRYWKENAQDGRPAIFWTPRHGGHWVVTRLEDLIAIQADSAHFSNAEFVIPRGVVPRLIPLQLDPPEHTPYRRLMMPFFIPRALAEIEAKARAVAIDLIEGVKPQGGCEFVKDFAGTMPIIAFLTMMRLPEDDLEMLRSHAVLASKPHYPGSAEAWEALSSYIRHWIAERRVRPGDDPLSATIHGRVGDAPLSDEDVFSMCLLLLTGGLDTVASMMAFIAHFLATHPDHRRQLRDQPDLIPNAVQELARRFGISNIARIVKQDVAYGGVTFRKDDMVLLPMALGGLDDYATERPLDVDFARASPRHTAWGTGIHACPGRVLSQREIAIFLQEWLTRIPEFTLDPDNPPVFTTSLINSCESLPLRWAV</sequence>
<keyword evidence="2" id="KW-0479">Metal-binding</keyword>
<dbReference type="GO" id="GO:0004497">
    <property type="term" value="F:monooxygenase activity"/>
    <property type="evidence" value="ECO:0007669"/>
    <property type="project" value="UniProtKB-KW"/>
</dbReference>
<dbReference type="PANTHER" id="PTHR46696:SF6">
    <property type="entry name" value="P450, PUTATIVE (EUROFUNG)-RELATED"/>
    <property type="match status" value="1"/>
</dbReference>
<reference evidence="3" key="1">
    <citation type="submission" date="2021-04" db="EMBL/GenBank/DDBJ databases">
        <title>Isolation of p-tert-butylphenol degrading bacteria Sphingobium phenoxybenzoativorans Tas13 from active sludge.</title>
        <authorList>
            <person name="Li Y."/>
        </authorList>
    </citation>
    <scope>NUCLEOTIDE SEQUENCE</scope>
    <source>
        <strain evidence="3">Tas13</strain>
    </source>
</reference>
<keyword evidence="2" id="KW-0560">Oxidoreductase</keyword>
<evidence type="ECO:0000256" key="1">
    <source>
        <dbReference type="ARBA" id="ARBA00010617"/>
    </source>
</evidence>
<dbReference type="InterPro" id="IPR036396">
    <property type="entry name" value="Cyt_P450_sf"/>
</dbReference>
<dbReference type="SUPFAM" id="SSF48264">
    <property type="entry name" value="Cytochrome P450"/>
    <property type="match status" value="1"/>
</dbReference>
<dbReference type="PANTHER" id="PTHR46696">
    <property type="entry name" value="P450, PUTATIVE (EUROFUNG)-RELATED"/>
    <property type="match status" value="1"/>
</dbReference>
<dbReference type="Pfam" id="PF00067">
    <property type="entry name" value="p450"/>
    <property type="match status" value="1"/>
</dbReference>
<dbReference type="KEGG" id="spph:KFK14_08955"/>
<keyword evidence="2" id="KW-0408">Iron</keyword>
<dbReference type="InterPro" id="IPR001128">
    <property type="entry name" value="Cyt_P450"/>
</dbReference>
<keyword evidence="4" id="KW-1185">Reference proteome</keyword>
<evidence type="ECO:0000313" key="3">
    <source>
        <dbReference type="EMBL" id="QUT07503.1"/>
    </source>
</evidence>
<dbReference type="GO" id="GO:0005506">
    <property type="term" value="F:iron ion binding"/>
    <property type="evidence" value="ECO:0007669"/>
    <property type="project" value="InterPro"/>
</dbReference>
<name>A0A975KBE3_9SPHN</name>
<dbReference type="InterPro" id="IPR002397">
    <property type="entry name" value="Cyt_P450_B"/>
</dbReference>
<dbReference type="PRINTS" id="PR00359">
    <property type="entry name" value="BP450"/>
</dbReference>
<gene>
    <name evidence="3" type="ORF">KFK14_08955</name>
</gene>
<proteinExistence type="inferred from homology"/>
<dbReference type="GO" id="GO:0020037">
    <property type="term" value="F:heme binding"/>
    <property type="evidence" value="ECO:0007669"/>
    <property type="project" value="InterPro"/>
</dbReference>
<dbReference type="AlphaFoldDB" id="A0A975KBE3"/>
<comment type="similarity">
    <text evidence="1 2">Belongs to the cytochrome P450 family.</text>
</comment>
<keyword evidence="2" id="KW-0349">Heme</keyword>
<organism evidence="3 4">
    <name type="scientific">Sphingobium phenoxybenzoativorans</name>
    <dbReference type="NCBI Taxonomy" id="1592790"/>
    <lineage>
        <taxon>Bacteria</taxon>
        <taxon>Pseudomonadati</taxon>
        <taxon>Pseudomonadota</taxon>
        <taxon>Alphaproteobacteria</taxon>
        <taxon>Sphingomonadales</taxon>
        <taxon>Sphingomonadaceae</taxon>
        <taxon>Sphingobium</taxon>
    </lineage>
</organism>
<dbReference type="PROSITE" id="PS00086">
    <property type="entry name" value="CYTOCHROME_P450"/>
    <property type="match status" value="1"/>
</dbReference>